<proteinExistence type="inferred from homology"/>
<dbReference type="InterPro" id="IPR020892">
    <property type="entry name" value="Cyclophilin-type_PPIase_CS"/>
</dbReference>
<feature type="domain" description="PPIase cyclophilin-type" evidence="6">
    <location>
        <begin position="60"/>
        <end position="217"/>
    </location>
</feature>
<comment type="catalytic activity">
    <reaction evidence="1 5">
        <text>[protein]-peptidylproline (omega=180) = [protein]-peptidylproline (omega=0)</text>
        <dbReference type="Rhea" id="RHEA:16237"/>
        <dbReference type="Rhea" id="RHEA-COMP:10747"/>
        <dbReference type="Rhea" id="RHEA-COMP:10748"/>
        <dbReference type="ChEBI" id="CHEBI:83833"/>
        <dbReference type="ChEBI" id="CHEBI:83834"/>
        <dbReference type="EC" id="5.2.1.8"/>
    </reaction>
</comment>
<dbReference type="InterPro" id="IPR002130">
    <property type="entry name" value="Cyclophilin-type_PPIase_dom"/>
</dbReference>
<dbReference type="PROSITE" id="PS00170">
    <property type="entry name" value="CSA_PPIASE_1"/>
    <property type="match status" value="1"/>
</dbReference>
<dbReference type="GO" id="GO:0006457">
    <property type="term" value="P:protein folding"/>
    <property type="evidence" value="ECO:0007669"/>
    <property type="project" value="InterPro"/>
</dbReference>
<evidence type="ECO:0000256" key="5">
    <source>
        <dbReference type="RuleBase" id="RU363019"/>
    </source>
</evidence>
<dbReference type="PANTHER" id="PTHR11071">
    <property type="entry name" value="PEPTIDYL-PROLYL CIS-TRANS ISOMERASE"/>
    <property type="match status" value="1"/>
</dbReference>
<keyword evidence="4 5" id="KW-0413">Isomerase</keyword>
<dbReference type="SUPFAM" id="SSF50891">
    <property type="entry name" value="Cyclophilin-like"/>
    <property type="match status" value="1"/>
</dbReference>
<dbReference type="RefSeq" id="WP_160095869.1">
    <property type="nucleotide sequence ID" value="NZ_CP047224.1"/>
</dbReference>
<dbReference type="Pfam" id="PF00160">
    <property type="entry name" value="Pro_isomerase"/>
    <property type="match status" value="1"/>
</dbReference>
<dbReference type="KEGG" id="nef:GP480_03455"/>
<comment type="function">
    <text evidence="5">PPIases accelerate the folding of proteins. It catalyzes the cis-trans isomerization of proline imidic peptide bonds in oligopeptides.</text>
</comment>
<evidence type="ECO:0000313" key="7">
    <source>
        <dbReference type="EMBL" id="QHD65456.1"/>
    </source>
</evidence>
<evidence type="ECO:0000256" key="2">
    <source>
        <dbReference type="ARBA" id="ARBA00007365"/>
    </source>
</evidence>
<reference evidence="7 8" key="2">
    <citation type="journal article" date="2020" name="MBio">
        <title>Isolation and Molecular Analysis of a Novel Neorickettsia Species That Causes Potomac Horse Fever.</title>
        <authorList>
            <person name="Teymournejad O."/>
            <person name="Lin M."/>
            <person name="Bekebrede H."/>
            <person name="Kamr A."/>
            <person name="Toribio R.E."/>
            <person name="Arroyo L.G."/>
            <person name="Baird J.D."/>
            <person name="Rikihisa Y."/>
        </authorList>
    </citation>
    <scope>NUCLEOTIDE SEQUENCE [LARGE SCALE GENOMIC DNA]</scope>
    <source>
        <strain evidence="7 8">Fin17</strain>
    </source>
</reference>
<organism evidence="7 8">
    <name type="scientific">Neorickettsia findlayensis</name>
    <dbReference type="NCBI Taxonomy" id="2686014"/>
    <lineage>
        <taxon>Bacteria</taxon>
        <taxon>Pseudomonadati</taxon>
        <taxon>Pseudomonadota</taxon>
        <taxon>Alphaproteobacteria</taxon>
        <taxon>Rickettsiales</taxon>
        <taxon>Anaplasmataceae</taxon>
        <taxon>Neorickettsia</taxon>
    </lineage>
</organism>
<dbReference type="GO" id="GO:0003755">
    <property type="term" value="F:peptidyl-prolyl cis-trans isomerase activity"/>
    <property type="evidence" value="ECO:0007669"/>
    <property type="project" value="UniProtKB-UniRule"/>
</dbReference>
<keyword evidence="8" id="KW-1185">Reference proteome</keyword>
<dbReference type="EMBL" id="CP047224">
    <property type="protein sequence ID" value="QHD65456.1"/>
    <property type="molecule type" value="Genomic_DNA"/>
</dbReference>
<evidence type="ECO:0000256" key="3">
    <source>
        <dbReference type="ARBA" id="ARBA00023110"/>
    </source>
</evidence>
<evidence type="ECO:0000256" key="1">
    <source>
        <dbReference type="ARBA" id="ARBA00000971"/>
    </source>
</evidence>
<dbReference type="EC" id="5.2.1.8" evidence="5"/>
<evidence type="ECO:0000256" key="4">
    <source>
        <dbReference type="ARBA" id="ARBA00023235"/>
    </source>
</evidence>
<dbReference type="Proteomes" id="UP000464912">
    <property type="component" value="Chromosome"/>
</dbReference>
<dbReference type="PANTHER" id="PTHR11071:SF561">
    <property type="entry name" value="PEPTIDYL-PROLYL CIS-TRANS ISOMERASE D-RELATED"/>
    <property type="match status" value="1"/>
</dbReference>
<protein>
    <recommendedName>
        <fullName evidence="5">Peptidyl-prolyl cis-trans isomerase</fullName>
        <shortName evidence="5">PPIase</shortName>
        <ecNumber evidence="5">5.2.1.8</ecNumber>
    </recommendedName>
</protein>
<dbReference type="GO" id="GO:0016018">
    <property type="term" value="F:cyclosporin A binding"/>
    <property type="evidence" value="ECO:0007669"/>
    <property type="project" value="TreeGrafter"/>
</dbReference>
<dbReference type="PRINTS" id="PR00153">
    <property type="entry name" value="CSAPPISMRASE"/>
</dbReference>
<dbReference type="PROSITE" id="PS50072">
    <property type="entry name" value="CSA_PPIASE_2"/>
    <property type="match status" value="1"/>
</dbReference>
<gene>
    <name evidence="7" type="ORF">GP480_03455</name>
</gene>
<dbReference type="GO" id="GO:0005737">
    <property type="term" value="C:cytoplasm"/>
    <property type="evidence" value="ECO:0007669"/>
    <property type="project" value="TreeGrafter"/>
</dbReference>
<dbReference type="Gene3D" id="2.40.100.10">
    <property type="entry name" value="Cyclophilin-like"/>
    <property type="match status" value="1"/>
</dbReference>
<reference evidence="7 8" key="1">
    <citation type="journal article" date="2020" name="MBio">
        <title>Erratum for Teymournejad et al., 'Isolation and Molecular Analysis of a Novel Neorickettsia Species That Causes Potomac Horse Fever'.</title>
        <authorList>
            <person name="Teymournejad O."/>
            <person name="Lin M."/>
            <person name="Bekebrede H."/>
            <person name="Kamr A."/>
            <person name="Toribio R.E."/>
            <person name="Arroyo L.G."/>
            <person name="Baird J.D."/>
            <person name="Rikihisa Y."/>
        </authorList>
    </citation>
    <scope>NUCLEOTIDE SEQUENCE [LARGE SCALE GENOMIC DNA]</scope>
    <source>
        <strain evidence="7 8">Fin17</strain>
    </source>
</reference>
<evidence type="ECO:0000259" key="6">
    <source>
        <dbReference type="PROSITE" id="PS50072"/>
    </source>
</evidence>
<name>A0A6P1GAI0_9RICK</name>
<keyword evidence="3 5" id="KW-0697">Rotamase</keyword>
<accession>A0A6P1GAI0</accession>
<sequence length="219" mass="24144">MMKNSVATITAFVLFFCGVRCSYASIAFLHPQENVLSYTERVSFRKVQQMKKKNANPVVRLEIGAGAEMLGEIDIELAADVVPRTAENFLQLCTGENGFGYKGSVFHRIIPSFMIQGGDFTQGNGTGGHSIYNNDVFPDENFVIKHTGPGKVSMANRGPNTNGSQFFITTVETPWLDGRHVVFGQVVRGMPVVRKIESYGSSNGRPSRVIKILDCWQVS</sequence>
<dbReference type="AlphaFoldDB" id="A0A6P1GAI0"/>
<dbReference type="InterPro" id="IPR029000">
    <property type="entry name" value="Cyclophilin-like_dom_sf"/>
</dbReference>
<dbReference type="FunFam" id="2.40.100.10:FF:000013">
    <property type="entry name" value="Peptidyl-prolyl cis-trans isomerase"/>
    <property type="match status" value="1"/>
</dbReference>
<comment type="similarity">
    <text evidence="2 5">Belongs to the cyclophilin-type PPIase family.</text>
</comment>
<evidence type="ECO:0000313" key="8">
    <source>
        <dbReference type="Proteomes" id="UP000464912"/>
    </source>
</evidence>